<dbReference type="Proteomes" id="UP000248863">
    <property type="component" value="Unassembled WGS sequence"/>
</dbReference>
<protein>
    <submittedName>
        <fullName evidence="3">Uncharacterized protein</fullName>
    </submittedName>
</protein>
<evidence type="ECO:0000256" key="2">
    <source>
        <dbReference type="SAM" id="Phobius"/>
    </source>
</evidence>
<gene>
    <name evidence="3" type="ORF">CH338_20085</name>
</gene>
<dbReference type="AlphaFoldDB" id="A0A327K9R9"/>
<dbReference type="EMBL" id="NPEU01000284">
    <property type="protein sequence ID" value="RAI34951.1"/>
    <property type="molecule type" value="Genomic_DNA"/>
</dbReference>
<feature type="compositionally biased region" description="Pro residues" evidence="1">
    <location>
        <begin position="89"/>
        <end position="110"/>
    </location>
</feature>
<reference evidence="3 4" key="1">
    <citation type="submission" date="2017-07" db="EMBL/GenBank/DDBJ databases">
        <title>Draft Genome Sequences of Select Purple Nonsulfur Bacteria.</title>
        <authorList>
            <person name="Lasarre B."/>
            <person name="Mckinlay J.B."/>
        </authorList>
    </citation>
    <scope>NUCLEOTIDE SEQUENCE [LARGE SCALE GENOMIC DNA]</scope>
    <source>
        <strain evidence="3 4">DSM 11907</strain>
    </source>
</reference>
<keyword evidence="4" id="KW-1185">Reference proteome</keyword>
<evidence type="ECO:0000256" key="1">
    <source>
        <dbReference type="SAM" id="MobiDB-lite"/>
    </source>
</evidence>
<keyword evidence="2" id="KW-0472">Membrane</keyword>
<accession>A0A327K9R9</accession>
<name>A0A327K9R9_9BRAD</name>
<dbReference type="RefSeq" id="WP_210207669.1">
    <property type="nucleotide sequence ID" value="NZ_NPEU01000284.1"/>
</dbReference>
<sequence length="110" mass="11508">MRRALARLFPLSIGTQIAGLVLVSLVGIHGLLTLLFFLGDRDDGRVREDTAAQFVAIVRLADADPAGRDALIARAATAFPKFDLVRTGAPPPPDLPPPPGPAQRPGAAPP</sequence>
<keyword evidence="2" id="KW-0812">Transmembrane</keyword>
<feature type="region of interest" description="Disordered" evidence="1">
    <location>
        <begin position="85"/>
        <end position="110"/>
    </location>
</feature>
<evidence type="ECO:0000313" key="4">
    <source>
        <dbReference type="Proteomes" id="UP000248863"/>
    </source>
</evidence>
<feature type="non-terminal residue" evidence="3">
    <location>
        <position position="110"/>
    </location>
</feature>
<organism evidence="3 4">
    <name type="scientific">Rhodoplanes elegans</name>
    <dbReference type="NCBI Taxonomy" id="29408"/>
    <lineage>
        <taxon>Bacteria</taxon>
        <taxon>Pseudomonadati</taxon>
        <taxon>Pseudomonadota</taxon>
        <taxon>Alphaproteobacteria</taxon>
        <taxon>Hyphomicrobiales</taxon>
        <taxon>Nitrobacteraceae</taxon>
        <taxon>Rhodoplanes</taxon>
    </lineage>
</organism>
<proteinExistence type="predicted"/>
<evidence type="ECO:0000313" key="3">
    <source>
        <dbReference type="EMBL" id="RAI34951.1"/>
    </source>
</evidence>
<keyword evidence="2" id="KW-1133">Transmembrane helix</keyword>
<comment type="caution">
    <text evidence="3">The sequence shown here is derived from an EMBL/GenBank/DDBJ whole genome shotgun (WGS) entry which is preliminary data.</text>
</comment>
<feature type="transmembrane region" description="Helical" evidence="2">
    <location>
        <begin position="17"/>
        <end position="38"/>
    </location>
</feature>